<keyword evidence="2" id="KW-1185">Reference proteome</keyword>
<dbReference type="Proteomes" id="UP000005317">
    <property type="component" value="Unassembled WGS sequence"/>
</dbReference>
<accession>A0A656HHQ8</accession>
<protein>
    <submittedName>
        <fullName evidence="1">Uncharacterized protein</fullName>
    </submittedName>
</protein>
<evidence type="ECO:0000313" key="2">
    <source>
        <dbReference type="Proteomes" id="UP000005317"/>
    </source>
</evidence>
<name>A0A656HHQ8_THINJ</name>
<dbReference type="AlphaFoldDB" id="A0A656HHQ8"/>
<evidence type="ECO:0000313" key="1">
    <source>
        <dbReference type="EMBL" id="EIJ34565.1"/>
    </source>
</evidence>
<reference evidence="2" key="1">
    <citation type="journal article" date="2011" name="Stand. Genomic Sci.">
        <title>Genome sequence of the filamentous, gliding Thiothrix nivea neotype strain (JP2(T)).</title>
        <authorList>
            <person name="Lapidus A."/>
            <person name="Nolan M."/>
            <person name="Lucas S."/>
            <person name="Glavina Del Rio T."/>
            <person name="Tice H."/>
            <person name="Cheng J.F."/>
            <person name="Tapia R."/>
            <person name="Han C."/>
            <person name="Goodwin L."/>
            <person name="Pitluck S."/>
            <person name="Liolios K."/>
            <person name="Pagani I."/>
            <person name="Ivanova N."/>
            <person name="Huntemann M."/>
            <person name="Mavromatis K."/>
            <person name="Mikhailova N."/>
            <person name="Pati A."/>
            <person name="Chen A."/>
            <person name="Palaniappan K."/>
            <person name="Land M."/>
            <person name="Brambilla E.M."/>
            <person name="Rohde M."/>
            <person name="Abt B."/>
            <person name="Verbarg S."/>
            <person name="Goker M."/>
            <person name="Bristow J."/>
            <person name="Eisen J.A."/>
            <person name="Markowitz V."/>
            <person name="Hugenholtz P."/>
            <person name="Kyrpides N.C."/>
            <person name="Klenk H.P."/>
            <person name="Woyke T."/>
        </authorList>
    </citation>
    <scope>NUCLEOTIDE SEQUENCE [LARGE SCALE GENOMIC DNA]</scope>
    <source>
        <strain evidence="2">ATCC 35100 / DSM 5205 / JP2</strain>
    </source>
</reference>
<gene>
    <name evidence="1" type="ORF">Thini_1991</name>
</gene>
<organism evidence="1 2">
    <name type="scientific">Thiothrix nivea (strain ATCC 35100 / DSM 5205 / JP2)</name>
    <dbReference type="NCBI Taxonomy" id="870187"/>
    <lineage>
        <taxon>Bacteria</taxon>
        <taxon>Pseudomonadati</taxon>
        <taxon>Pseudomonadota</taxon>
        <taxon>Gammaproteobacteria</taxon>
        <taxon>Thiotrichales</taxon>
        <taxon>Thiotrichaceae</taxon>
        <taxon>Thiothrix</taxon>
    </lineage>
</organism>
<sequence>MRRFPPSVWLIREFCINNRYCSFWMKRFAHKVREPTMRHHYPYEYPQNFKEIAAFECRIVRQKIN</sequence>
<proteinExistence type="predicted"/>
<dbReference type="EMBL" id="JH651384">
    <property type="protein sequence ID" value="EIJ34565.1"/>
    <property type="molecule type" value="Genomic_DNA"/>
</dbReference>